<dbReference type="PROSITE" id="PS51257">
    <property type="entry name" value="PROKAR_LIPOPROTEIN"/>
    <property type="match status" value="1"/>
</dbReference>
<keyword evidence="2" id="KW-1185">Reference proteome</keyword>
<dbReference type="AlphaFoldDB" id="A0AAQ4ECX9"/>
<reference evidence="1 2" key="1">
    <citation type="journal article" date="2023" name="Arcadia Sci">
        <title>De novo assembly of a long-read Amblyomma americanum tick genome.</title>
        <authorList>
            <person name="Chou S."/>
            <person name="Poskanzer K.E."/>
            <person name="Rollins M."/>
            <person name="Thuy-Boun P.S."/>
        </authorList>
    </citation>
    <scope>NUCLEOTIDE SEQUENCE [LARGE SCALE GENOMIC DNA]</scope>
    <source>
        <strain evidence="1">F_SG_1</strain>
        <tissue evidence="1">Salivary glands</tissue>
    </source>
</reference>
<accession>A0AAQ4ECX9</accession>
<proteinExistence type="predicted"/>
<sequence length="129" mass="14494">MRGSPQWHQTRVSGLATRSSCPAPINFFLACTWHARARAVPRRLGWRQSEEHQDVNAFRQSIRECMIHGVRVLYAVKPEFFGLGDVELKSLTNVYNVCLDGDTLPLDPSVKLASIRQLVKLAGLNGISY</sequence>
<dbReference type="EMBL" id="JARKHS020018033">
    <property type="protein sequence ID" value="KAK8772629.1"/>
    <property type="molecule type" value="Genomic_DNA"/>
</dbReference>
<name>A0AAQ4ECX9_AMBAM</name>
<evidence type="ECO:0000313" key="2">
    <source>
        <dbReference type="Proteomes" id="UP001321473"/>
    </source>
</evidence>
<organism evidence="1 2">
    <name type="scientific">Amblyomma americanum</name>
    <name type="common">Lone star tick</name>
    <dbReference type="NCBI Taxonomy" id="6943"/>
    <lineage>
        <taxon>Eukaryota</taxon>
        <taxon>Metazoa</taxon>
        <taxon>Ecdysozoa</taxon>
        <taxon>Arthropoda</taxon>
        <taxon>Chelicerata</taxon>
        <taxon>Arachnida</taxon>
        <taxon>Acari</taxon>
        <taxon>Parasitiformes</taxon>
        <taxon>Ixodida</taxon>
        <taxon>Ixodoidea</taxon>
        <taxon>Ixodidae</taxon>
        <taxon>Amblyomminae</taxon>
        <taxon>Amblyomma</taxon>
    </lineage>
</organism>
<protein>
    <submittedName>
        <fullName evidence="1">Uncharacterized protein</fullName>
    </submittedName>
</protein>
<gene>
    <name evidence="1" type="ORF">V5799_024121</name>
</gene>
<comment type="caution">
    <text evidence="1">The sequence shown here is derived from an EMBL/GenBank/DDBJ whole genome shotgun (WGS) entry which is preliminary data.</text>
</comment>
<dbReference type="Proteomes" id="UP001321473">
    <property type="component" value="Unassembled WGS sequence"/>
</dbReference>
<evidence type="ECO:0000313" key="1">
    <source>
        <dbReference type="EMBL" id="KAK8772629.1"/>
    </source>
</evidence>